<gene>
    <name evidence="7" type="ORF">C6P46_005335</name>
</gene>
<dbReference type="EMBL" id="PUHQ01000058">
    <property type="protein sequence ID" value="KAG0659039.1"/>
    <property type="molecule type" value="Genomic_DNA"/>
</dbReference>
<dbReference type="GO" id="GO:0030864">
    <property type="term" value="C:cortical actin cytoskeleton"/>
    <property type="evidence" value="ECO:0007669"/>
    <property type="project" value="TreeGrafter"/>
</dbReference>
<evidence type="ECO:0000256" key="2">
    <source>
        <dbReference type="ARBA" id="ARBA00022490"/>
    </source>
</evidence>
<dbReference type="SMART" id="SM00102">
    <property type="entry name" value="ADF"/>
    <property type="match status" value="1"/>
</dbReference>
<dbReference type="GO" id="GO:0030833">
    <property type="term" value="P:regulation of actin filament polymerization"/>
    <property type="evidence" value="ECO:0007669"/>
    <property type="project" value="TreeGrafter"/>
</dbReference>
<dbReference type="SUPFAM" id="SSF55753">
    <property type="entry name" value="Actin depolymerizing proteins"/>
    <property type="match status" value="1"/>
</dbReference>
<dbReference type="PROSITE" id="PS51263">
    <property type="entry name" value="ADF_H"/>
    <property type="match status" value="1"/>
</dbReference>
<reference evidence="7 8" key="1">
    <citation type="submission" date="2020-11" db="EMBL/GenBank/DDBJ databases">
        <title>Kefir isolates.</title>
        <authorList>
            <person name="Marcisauskas S."/>
            <person name="Kim Y."/>
            <person name="Blasche S."/>
        </authorList>
    </citation>
    <scope>NUCLEOTIDE SEQUENCE [LARGE SCALE GENOMIC DNA]</scope>
    <source>
        <strain evidence="7 8">KR</strain>
    </source>
</reference>
<name>A0A9P7B543_RHOMI</name>
<keyword evidence="2" id="KW-0963">Cytoplasm</keyword>
<evidence type="ECO:0000313" key="8">
    <source>
        <dbReference type="Proteomes" id="UP000777482"/>
    </source>
</evidence>
<dbReference type="GO" id="GO:0051015">
    <property type="term" value="F:actin filament binding"/>
    <property type="evidence" value="ECO:0007669"/>
    <property type="project" value="TreeGrafter"/>
</dbReference>
<dbReference type="Pfam" id="PF00241">
    <property type="entry name" value="Cofilin_ADF"/>
    <property type="match status" value="1"/>
</dbReference>
<sequence length="144" mass="15996">MADVSSPDIKDAYEKVRNDKDDTTWLLLDFEGDKSDKLALTETGTGGLDELKTKFQDQRASFAYIRVKYSNDAESVREKFALITWIGPEVKVMRKAKLSVQSADVKKVLAAYSIDVAASSQDDLAEEPIVKRLRQAGGASYDRA</sequence>
<comment type="subcellular location">
    <subcellularLocation>
        <location evidence="1">Cytoplasm</location>
        <location evidence="1">Cytoskeleton</location>
    </subcellularLocation>
</comment>
<evidence type="ECO:0000256" key="4">
    <source>
        <dbReference type="ARBA" id="ARBA00023212"/>
    </source>
</evidence>
<dbReference type="CDD" id="cd11282">
    <property type="entry name" value="ADF_coactosin_like"/>
    <property type="match status" value="1"/>
</dbReference>
<evidence type="ECO:0000259" key="6">
    <source>
        <dbReference type="PROSITE" id="PS51263"/>
    </source>
</evidence>
<dbReference type="InterPro" id="IPR002108">
    <property type="entry name" value="ADF-H"/>
</dbReference>
<evidence type="ECO:0000313" key="7">
    <source>
        <dbReference type="EMBL" id="KAG0659039.1"/>
    </source>
</evidence>
<comment type="similarity">
    <text evidence="5">Belongs to the actin-binding proteins ADF family. Coactosin subfamily.</text>
</comment>
<dbReference type="Proteomes" id="UP000777482">
    <property type="component" value="Unassembled WGS sequence"/>
</dbReference>
<dbReference type="OrthoDB" id="20822at2759"/>
<dbReference type="GO" id="GO:0030427">
    <property type="term" value="C:site of polarized growth"/>
    <property type="evidence" value="ECO:0007669"/>
    <property type="project" value="TreeGrafter"/>
</dbReference>
<proteinExistence type="inferred from homology"/>
<dbReference type="Gene3D" id="3.40.20.10">
    <property type="entry name" value="Severin"/>
    <property type="match status" value="1"/>
</dbReference>
<organism evidence="7 8">
    <name type="scientific">Rhodotorula mucilaginosa</name>
    <name type="common">Yeast</name>
    <name type="synonym">Rhodotorula rubra</name>
    <dbReference type="NCBI Taxonomy" id="5537"/>
    <lineage>
        <taxon>Eukaryota</taxon>
        <taxon>Fungi</taxon>
        <taxon>Dikarya</taxon>
        <taxon>Basidiomycota</taxon>
        <taxon>Pucciniomycotina</taxon>
        <taxon>Microbotryomycetes</taxon>
        <taxon>Sporidiobolales</taxon>
        <taxon>Sporidiobolaceae</taxon>
        <taxon>Rhodotorula</taxon>
    </lineage>
</organism>
<dbReference type="PANTHER" id="PTHR10829:SF56">
    <property type="entry name" value="ADF-H DOMAIN-CONTAINING PROTEIN"/>
    <property type="match status" value="1"/>
</dbReference>
<dbReference type="InterPro" id="IPR029006">
    <property type="entry name" value="ADF-H/Gelsolin-like_dom_sf"/>
</dbReference>
<keyword evidence="3" id="KW-0009">Actin-binding</keyword>
<evidence type="ECO:0000256" key="5">
    <source>
        <dbReference type="ARBA" id="ARBA00038052"/>
    </source>
</evidence>
<keyword evidence="4" id="KW-0206">Cytoskeleton</keyword>
<evidence type="ECO:0000256" key="3">
    <source>
        <dbReference type="ARBA" id="ARBA00023203"/>
    </source>
</evidence>
<dbReference type="AlphaFoldDB" id="A0A9P7B543"/>
<keyword evidence="8" id="KW-1185">Reference proteome</keyword>
<comment type="caution">
    <text evidence="7">The sequence shown here is derived from an EMBL/GenBank/DDBJ whole genome shotgun (WGS) entry which is preliminary data.</text>
</comment>
<dbReference type="GO" id="GO:0005884">
    <property type="term" value="C:actin filament"/>
    <property type="evidence" value="ECO:0007669"/>
    <property type="project" value="TreeGrafter"/>
</dbReference>
<accession>A0A9P7B543</accession>
<dbReference type="PANTHER" id="PTHR10829">
    <property type="entry name" value="CORTACTIN AND DREBRIN"/>
    <property type="match status" value="1"/>
</dbReference>
<feature type="domain" description="ADF-H" evidence="6">
    <location>
        <begin position="1"/>
        <end position="134"/>
    </location>
</feature>
<evidence type="ECO:0000256" key="1">
    <source>
        <dbReference type="ARBA" id="ARBA00004245"/>
    </source>
</evidence>
<dbReference type="FunFam" id="3.40.20.10:FF:000018">
    <property type="entry name" value="Coactosin-like 1"/>
    <property type="match status" value="1"/>
</dbReference>
<protein>
    <recommendedName>
        <fullName evidence="6">ADF-H domain-containing protein</fullName>
    </recommendedName>
</protein>